<comment type="caution">
    <text evidence="3">The sequence shown here is derived from an EMBL/GenBank/DDBJ whole genome shotgun (WGS) entry which is preliminary data.</text>
</comment>
<dbReference type="PRINTS" id="PR01573">
    <property type="entry name" value="SUPERTUBBY"/>
</dbReference>
<dbReference type="PANTHER" id="PTHR16517">
    <property type="entry name" value="TUBBY-RELATED"/>
    <property type="match status" value="1"/>
</dbReference>
<keyword evidence="4" id="KW-1185">Reference proteome</keyword>
<dbReference type="PANTHER" id="PTHR16517:SF7">
    <property type="entry name" value="PROTEIN KING TUBBY"/>
    <property type="match status" value="1"/>
</dbReference>
<comment type="similarity">
    <text evidence="1">Belongs to the TUB family.</text>
</comment>
<evidence type="ECO:0000259" key="2">
    <source>
        <dbReference type="Pfam" id="PF01167"/>
    </source>
</evidence>
<reference evidence="3 4" key="1">
    <citation type="journal article" date="2023" name="Commun. Biol.">
        <title>Genome analysis of Parmales, the sister group of diatoms, reveals the evolutionary specialization of diatoms from phago-mixotrophs to photoautotrophs.</title>
        <authorList>
            <person name="Ban H."/>
            <person name="Sato S."/>
            <person name="Yoshikawa S."/>
            <person name="Yamada K."/>
            <person name="Nakamura Y."/>
            <person name="Ichinomiya M."/>
            <person name="Sato N."/>
            <person name="Blanc-Mathieu R."/>
            <person name="Endo H."/>
            <person name="Kuwata A."/>
            <person name="Ogata H."/>
        </authorList>
    </citation>
    <scope>NUCLEOTIDE SEQUENCE [LARGE SCALE GENOMIC DNA]</scope>
</reference>
<evidence type="ECO:0000256" key="1">
    <source>
        <dbReference type="ARBA" id="ARBA00007129"/>
    </source>
</evidence>
<dbReference type="InterPro" id="IPR025659">
    <property type="entry name" value="Tubby-like_C"/>
</dbReference>
<name>A0ABQ6MKP9_9STRA</name>
<protein>
    <recommendedName>
        <fullName evidence="2">Tubby C-terminal domain-containing protein</fullName>
    </recommendedName>
</protein>
<evidence type="ECO:0000313" key="3">
    <source>
        <dbReference type="EMBL" id="GMI27633.1"/>
    </source>
</evidence>
<dbReference type="SUPFAM" id="SSF54518">
    <property type="entry name" value="Tubby C-terminal domain-like"/>
    <property type="match status" value="1"/>
</dbReference>
<accession>A0ABQ6MKP9</accession>
<dbReference type="Pfam" id="PF01167">
    <property type="entry name" value="Tub"/>
    <property type="match status" value="1"/>
</dbReference>
<dbReference type="EMBL" id="BRYB01001521">
    <property type="protein sequence ID" value="GMI27633.1"/>
    <property type="molecule type" value="Genomic_DNA"/>
</dbReference>
<dbReference type="Gene3D" id="3.20.90.10">
    <property type="entry name" value="Tubby Protein, Chain A"/>
    <property type="match status" value="1"/>
</dbReference>
<feature type="domain" description="Tubby C-terminal" evidence="2">
    <location>
        <begin position="77"/>
        <end position="222"/>
    </location>
</feature>
<proteinExistence type="inferred from homology"/>
<organism evidence="3 4">
    <name type="scientific">Tetraparma gracilis</name>
    <dbReference type="NCBI Taxonomy" id="2962635"/>
    <lineage>
        <taxon>Eukaryota</taxon>
        <taxon>Sar</taxon>
        <taxon>Stramenopiles</taxon>
        <taxon>Ochrophyta</taxon>
        <taxon>Bolidophyceae</taxon>
        <taxon>Parmales</taxon>
        <taxon>Triparmaceae</taxon>
        <taxon>Tetraparma</taxon>
    </lineage>
</organism>
<evidence type="ECO:0000313" key="4">
    <source>
        <dbReference type="Proteomes" id="UP001165060"/>
    </source>
</evidence>
<dbReference type="InterPro" id="IPR000007">
    <property type="entry name" value="Tubby_C"/>
</dbReference>
<gene>
    <name evidence="3" type="ORF">TeGR_g610</name>
</gene>
<dbReference type="Proteomes" id="UP001165060">
    <property type="component" value="Unassembled WGS sequence"/>
</dbReference>
<sequence length="227" mass="24896">MGCTSSSPASPPTAHMTGATLVGASSAIHLDSVEMLIENGVAEDLKTVGAQMAPGALVDAAEKGDAEMDASGYDNAPNTDIRQELGCVLYAPNVLGSRGPRKMQVCINKVDPQEGMHLWQPRSKDAEMLNMFKNKDENGMKNLVSMVNKPPQWNDQLSAFVLNFNNRVTKPSVKNFQLVDQFDHEKIILQFGRVAKDEFTMDFQWPITPFQAFAIALSSFDNKIACE</sequence>